<evidence type="ECO:0000256" key="4">
    <source>
        <dbReference type="ARBA" id="ARBA00023136"/>
    </source>
</evidence>
<dbReference type="CDD" id="cd02961">
    <property type="entry name" value="PDI_a_family"/>
    <property type="match status" value="1"/>
</dbReference>
<dbReference type="Pfam" id="PF00085">
    <property type="entry name" value="Thioredoxin"/>
    <property type="match status" value="1"/>
</dbReference>
<dbReference type="Proteomes" id="UP000003163">
    <property type="component" value="Unassembled WGS sequence"/>
</dbReference>
<dbReference type="Gene3D" id="3.40.30.10">
    <property type="entry name" value="Glutaredoxin"/>
    <property type="match status" value="2"/>
</dbReference>
<sequence length="493" mass="57247">MLIFFITHILCEVFEKCDLPSYEGLVIHKFYRDNCPHCQRIAPLIEEIDDRLETHGIKSKVRSVECKSCDCSKDKIDAVPTIIVTRDGKELDRFRGYHDYEFIAEFVSRVAGINPKILERGDKETPGKVVKLKADDFYSIFSGPWLILFYNNKKDRYRELMVELGKFYLDKLNIAEAHESEAKNFEARYGITEYPTILALYNGVMVEYTGQPELFSLIDFCDTLIAPVFVDIKREKFDEIEQQTPQGEPIFLVFYSHLALANSYFMQLSHEMKFRVKLYKTGDKDLIQKAGIHPKDRDVDVDVKDNEAVILTVYRNGIFHRFDGDIGNNEDLLNWIYHAHYPLLTRISPKTFSGVFFGFKPVILLITRNEHLVHEFEAFIEMRHKGLPYTSHIFAAIEFTEFPGLFTDNLPGISVPAIIVYDPQKKKFYGEHTKVDNYNLKDVAYKTIKLYEDGKLKIYKKESHGFKYIVVLLVILAACAIGIKKTKRSYKTH</sequence>
<feature type="domain" description="Thioredoxin" evidence="6">
    <location>
        <begin position="23"/>
        <end position="107"/>
    </location>
</feature>
<feature type="transmembrane region" description="Helical" evidence="5">
    <location>
        <begin position="465"/>
        <end position="483"/>
    </location>
</feature>
<evidence type="ECO:0000256" key="5">
    <source>
        <dbReference type="SAM" id="Phobius"/>
    </source>
</evidence>
<keyword evidence="4 5" id="KW-0472">Membrane</keyword>
<keyword evidence="3 5" id="KW-1133">Transmembrane helix</keyword>
<dbReference type="CDD" id="cd02947">
    <property type="entry name" value="TRX_family"/>
    <property type="match status" value="1"/>
</dbReference>
<dbReference type="InterPro" id="IPR036249">
    <property type="entry name" value="Thioredoxin-like_sf"/>
</dbReference>
<gene>
    <name evidence="7" type="ORF">EDEG_03403</name>
</gene>
<evidence type="ECO:0000259" key="6">
    <source>
        <dbReference type="Pfam" id="PF00085"/>
    </source>
</evidence>
<dbReference type="EMBL" id="AFBI03000086">
    <property type="protein sequence ID" value="EJW02159.1"/>
    <property type="molecule type" value="Genomic_DNA"/>
</dbReference>
<proteinExistence type="predicted"/>
<reference evidence="8" key="2">
    <citation type="submission" date="2015-07" db="EMBL/GenBank/DDBJ databases">
        <title>Contrasting host-pathogen interactions and genome evolution in two generalist and specialist microsporidian pathogens of mosquitoes.</title>
        <authorList>
            <consortium name="The Broad Institute Genomics Platform"/>
            <consortium name="The Broad Institute Genome Sequencing Center for Infectious Disease"/>
            <person name="Cuomo C.A."/>
            <person name="Sanscrainte N.D."/>
            <person name="Goldberg J.M."/>
            <person name="Heiman D."/>
            <person name="Young S."/>
            <person name="Zeng Q."/>
            <person name="Becnel J.J."/>
            <person name="Birren B.W."/>
        </authorList>
    </citation>
    <scope>NUCLEOTIDE SEQUENCE [LARGE SCALE GENOMIC DNA]</scope>
    <source>
        <strain evidence="8">USNM 41457</strain>
    </source>
</reference>
<dbReference type="VEuPathDB" id="MicrosporidiaDB:EDEG_03403"/>
<organism evidence="7 8">
    <name type="scientific">Edhazardia aedis (strain USNM 41457)</name>
    <name type="common">Microsporidian parasite</name>
    <dbReference type="NCBI Taxonomy" id="1003232"/>
    <lineage>
        <taxon>Eukaryota</taxon>
        <taxon>Fungi</taxon>
        <taxon>Fungi incertae sedis</taxon>
        <taxon>Microsporidia</taxon>
        <taxon>Edhazardia</taxon>
    </lineage>
</organism>
<dbReference type="OMA" id="GIAEWLF"/>
<dbReference type="AlphaFoldDB" id="J9D3P3"/>
<dbReference type="InterPro" id="IPR013766">
    <property type="entry name" value="Thioredoxin_domain"/>
</dbReference>
<dbReference type="SUPFAM" id="SSF52833">
    <property type="entry name" value="Thioredoxin-like"/>
    <property type="match status" value="2"/>
</dbReference>
<evidence type="ECO:0000256" key="2">
    <source>
        <dbReference type="ARBA" id="ARBA00022692"/>
    </source>
</evidence>
<comment type="caution">
    <text evidence="7">The sequence shown here is derived from an EMBL/GenBank/DDBJ whole genome shotgun (WGS) entry which is preliminary data.</text>
</comment>
<dbReference type="HOGENOM" id="CLU_042417_0_0_1"/>
<dbReference type="GO" id="GO:0016020">
    <property type="term" value="C:membrane"/>
    <property type="evidence" value="ECO:0007669"/>
    <property type="project" value="UniProtKB-SubCell"/>
</dbReference>
<evidence type="ECO:0000313" key="7">
    <source>
        <dbReference type="EMBL" id="EJW02159.1"/>
    </source>
</evidence>
<dbReference type="InParanoid" id="J9D3P3"/>
<dbReference type="OrthoDB" id="427280at2759"/>
<evidence type="ECO:0000256" key="1">
    <source>
        <dbReference type="ARBA" id="ARBA00004167"/>
    </source>
</evidence>
<dbReference type="GO" id="GO:0005783">
    <property type="term" value="C:endoplasmic reticulum"/>
    <property type="evidence" value="ECO:0007669"/>
    <property type="project" value="TreeGrafter"/>
</dbReference>
<name>J9D3P3_EDHAE</name>
<evidence type="ECO:0000256" key="3">
    <source>
        <dbReference type="ARBA" id="ARBA00022989"/>
    </source>
</evidence>
<comment type="subcellular location">
    <subcellularLocation>
        <location evidence="1">Membrane</location>
        <topology evidence="1">Single-pass membrane protein</topology>
    </subcellularLocation>
</comment>
<evidence type="ECO:0000313" key="8">
    <source>
        <dbReference type="Proteomes" id="UP000003163"/>
    </source>
</evidence>
<dbReference type="STRING" id="1003232.J9D3P3"/>
<reference evidence="7 8" key="1">
    <citation type="submission" date="2011-08" db="EMBL/GenBank/DDBJ databases">
        <authorList>
            <person name="Liu Z.J."/>
            <person name="Shi F.L."/>
            <person name="Lu J.Q."/>
            <person name="Li M."/>
            <person name="Wang Z.L."/>
        </authorList>
    </citation>
    <scope>NUCLEOTIDE SEQUENCE [LARGE SCALE GENOMIC DNA]</scope>
    <source>
        <strain evidence="7 8">USNM 41457</strain>
    </source>
</reference>
<protein>
    <recommendedName>
        <fullName evidence="6">Thioredoxin domain-containing protein</fullName>
    </recommendedName>
</protein>
<dbReference type="PANTHER" id="PTHR46426:SF1">
    <property type="entry name" value="PROTEIN DISULFIDE-ISOMERASE TMX3"/>
    <property type="match status" value="1"/>
</dbReference>
<keyword evidence="8" id="KW-1185">Reference proteome</keyword>
<dbReference type="PANTHER" id="PTHR46426">
    <property type="entry name" value="PROTEIN DISULFIDE-ISOMERASE TMX3"/>
    <property type="match status" value="1"/>
</dbReference>
<accession>J9D3P3</accession>
<keyword evidence="2 5" id="KW-0812">Transmembrane</keyword>
<dbReference type="InterPro" id="IPR052250">
    <property type="entry name" value="PDI_TMX3"/>
</dbReference>